<comment type="caution">
    <text evidence="1">The sequence shown here is derived from an EMBL/GenBank/DDBJ whole genome shotgun (WGS) entry which is preliminary data.</text>
</comment>
<sequence>MTLIPENLRARLASNGAAQPETDHIPLVKLFDPCGPATWLVTEMMADGDTLFGLADLGFGCPELGSFSLSEMETVKGAFGLGIERDIHFVGRFPLCVYAAAARNKGRIVEAEAILRRFAAALGIAQSPEFEIPSPEQEHGDG</sequence>
<evidence type="ECO:0000313" key="2">
    <source>
        <dbReference type="Proteomes" id="UP001642900"/>
    </source>
</evidence>
<dbReference type="InterPro" id="IPR021341">
    <property type="entry name" value="DUF2958"/>
</dbReference>
<dbReference type="RefSeq" id="WP_165029924.1">
    <property type="nucleotide sequence ID" value="NZ_JAAKZF010000025.1"/>
</dbReference>
<gene>
    <name evidence="1" type="ORF">G6N73_17790</name>
</gene>
<dbReference type="EMBL" id="JAAKZF010000025">
    <property type="protein sequence ID" value="NGO52998.1"/>
    <property type="molecule type" value="Genomic_DNA"/>
</dbReference>
<keyword evidence="2" id="KW-1185">Reference proteome</keyword>
<reference evidence="1 2" key="1">
    <citation type="submission" date="2020-02" db="EMBL/GenBank/DDBJ databases">
        <title>Genome sequence of strain CCNWXJ40-4.</title>
        <authorList>
            <person name="Gao J."/>
            <person name="Sun J."/>
        </authorList>
    </citation>
    <scope>NUCLEOTIDE SEQUENCE [LARGE SCALE GENOMIC DNA]</scope>
    <source>
        <strain evidence="1 2">CCNWXJ 40-4</strain>
    </source>
</reference>
<name>A0A6G4WF70_9HYPH</name>
<organism evidence="1 2">
    <name type="scientific">Allomesorhizobium camelthorni</name>
    <dbReference type="NCBI Taxonomy" id="475069"/>
    <lineage>
        <taxon>Bacteria</taxon>
        <taxon>Pseudomonadati</taxon>
        <taxon>Pseudomonadota</taxon>
        <taxon>Alphaproteobacteria</taxon>
        <taxon>Hyphomicrobiales</taxon>
        <taxon>Phyllobacteriaceae</taxon>
        <taxon>Allomesorhizobium</taxon>
    </lineage>
</organism>
<dbReference type="Pfam" id="PF11171">
    <property type="entry name" value="DUF2958"/>
    <property type="match status" value="1"/>
</dbReference>
<evidence type="ECO:0000313" key="1">
    <source>
        <dbReference type="EMBL" id="NGO52998.1"/>
    </source>
</evidence>
<protein>
    <submittedName>
        <fullName evidence="1">DUF2958 domain-containing protein</fullName>
    </submittedName>
</protein>
<accession>A0A6G4WF70</accession>
<proteinExistence type="predicted"/>
<dbReference type="AlphaFoldDB" id="A0A6G4WF70"/>
<dbReference type="Proteomes" id="UP001642900">
    <property type="component" value="Unassembled WGS sequence"/>
</dbReference>